<proteinExistence type="predicted"/>
<organism evidence="2 3">
    <name type="scientific">Micromonospora vinacea</name>
    <dbReference type="NCBI Taxonomy" id="709878"/>
    <lineage>
        <taxon>Bacteria</taxon>
        <taxon>Bacillati</taxon>
        <taxon>Actinomycetota</taxon>
        <taxon>Actinomycetes</taxon>
        <taxon>Micromonosporales</taxon>
        <taxon>Micromonosporaceae</taxon>
        <taxon>Micromonospora</taxon>
    </lineage>
</organism>
<comment type="caution">
    <text evidence="2">The sequence shown here is derived from an EMBL/GenBank/DDBJ whole genome shotgun (WGS) entry which is preliminary data.</text>
</comment>
<evidence type="ECO:0000256" key="1">
    <source>
        <dbReference type="SAM" id="Phobius"/>
    </source>
</evidence>
<evidence type="ECO:0000313" key="2">
    <source>
        <dbReference type="EMBL" id="MBG6100220.1"/>
    </source>
</evidence>
<keyword evidence="1" id="KW-1133">Transmembrane helix</keyword>
<dbReference type="RefSeq" id="WP_196919425.1">
    <property type="nucleotide sequence ID" value="NZ_JADOTY010000001.1"/>
</dbReference>
<feature type="transmembrane region" description="Helical" evidence="1">
    <location>
        <begin position="21"/>
        <end position="41"/>
    </location>
</feature>
<accession>A0ABS0JV27</accession>
<dbReference type="EMBL" id="JADOTY010000001">
    <property type="protein sequence ID" value="MBG6100220.1"/>
    <property type="molecule type" value="Genomic_DNA"/>
</dbReference>
<keyword evidence="1" id="KW-0472">Membrane</keyword>
<dbReference type="Proteomes" id="UP000631791">
    <property type="component" value="Unassembled WGS sequence"/>
</dbReference>
<keyword evidence="3" id="KW-1185">Reference proteome</keyword>
<sequence>MVSRVSLADATENQRKLLRTAVLPLLVGLGLLGGSLGYRWWDSSEADRLRVEGVQVPATLTDREGGNARGSGIDRIEVYYMYEGEQHHDWIPCAKLAVCSSPPPQALTIWVDPSDPEHFVAENDRTDGSLFPLMSWSLVPIGAVATIFGVLILLLARADRKKLT</sequence>
<evidence type="ECO:0008006" key="4">
    <source>
        <dbReference type="Google" id="ProtNLM"/>
    </source>
</evidence>
<protein>
    <recommendedName>
        <fullName evidence="4">DUF3592 domain-containing protein</fullName>
    </recommendedName>
</protein>
<evidence type="ECO:0000313" key="3">
    <source>
        <dbReference type="Proteomes" id="UP000631791"/>
    </source>
</evidence>
<keyword evidence="1" id="KW-0812">Transmembrane</keyword>
<reference evidence="2 3" key="1">
    <citation type="submission" date="2020-11" db="EMBL/GenBank/DDBJ databases">
        <title>Sequencing the genomes of 1000 actinobacteria strains.</title>
        <authorList>
            <person name="Klenk H.-P."/>
        </authorList>
    </citation>
    <scope>NUCLEOTIDE SEQUENCE [LARGE SCALE GENOMIC DNA]</scope>
    <source>
        <strain evidence="2 3">DSM 101695</strain>
    </source>
</reference>
<gene>
    <name evidence="2" type="ORF">IW249_000634</name>
</gene>
<feature type="transmembrane region" description="Helical" evidence="1">
    <location>
        <begin position="133"/>
        <end position="156"/>
    </location>
</feature>
<name>A0ABS0JV27_9ACTN</name>